<dbReference type="EMBL" id="GBRH01276672">
    <property type="protein sequence ID" value="JAD21223.1"/>
    <property type="molecule type" value="Transcribed_RNA"/>
</dbReference>
<reference evidence="1" key="1">
    <citation type="submission" date="2014-09" db="EMBL/GenBank/DDBJ databases">
        <authorList>
            <person name="Magalhaes I.L.F."/>
            <person name="Oliveira U."/>
            <person name="Santos F.R."/>
            <person name="Vidigal T.H.D.A."/>
            <person name="Brescovit A.D."/>
            <person name="Santos A.J."/>
        </authorList>
    </citation>
    <scope>NUCLEOTIDE SEQUENCE</scope>
    <source>
        <tissue evidence="1">Shoot tissue taken approximately 20 cm above the soil surface</tissue>
    </source>
</reference>
<reference evidence="1" key="2">
    <citation type="journal article" date="2015" name="Data Brief">
        <title>Shoot transcriptome of the giant reed, Arundo donax.</title>
        <authorList>
            <person name="Barrero R.A."/>
            <person name="Guerrero F.D."/>
            <person name="Moolhuijzen P."/>
            <person name="Goolsby J.A."/>
            <person name="Tidwell J."/>
            <person name="Bellgard S.E."/>
            <person name="Bellgard M.I."/>
        </authorList>
    </citation>
    <scope>NUCLEOTIDE SEQUENCE</scope>
    <source>
        <tissue evidence="1">Shoot tissue taken approximately 20 cm above the soil surface</tissue>
    </source>
</reference>
<organism evidence="1">
    <name type="scientific">Arundo donax</name>
    <name type="common">Giant reed</name>
    <name type="synonym">Donax arundinaceus</name>
    <dbReference type="NCBI Taxonomy" id="35708"/>
    <lineage>
        <taxon>Eukaryota</taxon>
        <taxon>Viridiplantae</taxon>
        <taxon>Streptophyta</taxon>
        <taxon>Embryophyta</taxon>
        <taxon>Tracheophyta</taxon>
        <taxon>Spermatophyta</taxon>
        <taxon>Magnoliopsida</taxon>
        <taxon>Liliopsida</taxon>
        <taxon>Poales</taxon>
        <taxon>Poaceae</taxon>
        <taxon>PACMAD clade</taxon>
        <taxon>Arundinoideae</taxon>
        <taxon>Arundineae</taxon>
        <taxon>Arundo</taxon>
    </lineage>
</organism>
<accession>A0A0A8Y7R6</accession>
<proteinExistence type="predicted"/>
<dbReference type="AlphaFoldDB" id="A0A0A8Y7R6"/>
<protein>
    <submittedName>
        <fullName evidence="1">Uncharacterized protein</fullName>
    </submittedName>
</protein>
<name>A0A0A8Y7R6_ARUDO</name>
<evidence type="ECO:0000313" key="1">
    <source>
        <dbReference type="EMBL" id="JAD21223.1"/>
    </source>
</evidence>
<sequence length="30" mass="3491">MVCNNMRAALISHLSKYLRLPNCNKYLINP</sequence>